<accession>A0A7J7KCK9</accession>
<name>A0A7J7KCK9_BUGNE</name>
<keyword evidence="2" id="KW-1185">Reference proteome</keyword>
<dbReference type="AlphaFoldDB" id="A0A7J7KCK9"/>
<gene>
    <name evidence="1" type="ORF">EB796_006100</name>
</gene>
<dbReference type="EMBL" id="VXIV02000856">
    <property type="protein sequence ID" value="KAF6035591.1"/>
    <property type="molecule type" value="Genomic_DNA"/>
</dbReference>
<comment type="caution">
    <text evidence="1">The sequence shown here is derived from an EMBL/GenBank/DDBJ whole genome shotgun (WGS) entry which is preliminary data.</text>
</comment>
<dbReference type="Proteomes" id="UP000593567">
    <property type="component" value="Unassembled WGS sequence"/>
</dbReference>
<proteinExistence type="predicted"/>
<sequence length="75" mass="8435">MDARTLVGSAAYKRLVAHFQKYQEAIGHACGPKRCFLPGRKMDPCHSGPLVLRRDEHKQSAFESCLVELIDEPHS</sequence>
<organism evidence="1 2">
    <name type="scientific">Bugula neritina</name>
    <name type="common">Brown bryozoan</name>
    <name type="synonym">Sertularia neritina</name>
    <dbReference type="NCBI Taxonomy" id="10212"/>
    <lineage>
        <taxon>Eukaryota</taxon>
        <taxon>Metazoa</taxon>
        <taxon>Spiralia</taxon>
        <taxon>Lophotrochozoa</taxon>
        <taxon>Bryozoa</taxon>
        <taxon>Gymnolaemata</taxon>
        <taxon>Cheilostomatida</taxon>
        <taxon>Flustrina</taxon>
        <taxon>Buguloidea</taxon>
        <taxon>Bugulidae</taxon>
        <taxon>Bugula</taxon>
    </lineage>
</organism>
<reference evidence="1" key="1">
    <citation type="submission" date="2020-06" db="EMBL/GenBank/DDBJ databases">
        <title>Draft genome of Bugula neritina, a colonial animal packing powerful symbionts and potential medicines.</title>
        <authorList>
            <person name="Rayko M."/>
        </authorList>
    </citation>
    <scope>NUCLEOTIDE SEQUENCE [LARGE SCALE GENOMIC DNA]</scope>
    <source>
        <strain evidence="1">Kwan_BN1</strain>
    </source>
</reference>
<protein>
    <submittedName>
        <fullName evidence="1">Uncharacterized protein</fullName>
    </submittedName>
</protein>
<evidence type="ECO:0000313" key="2">
    <source>
        <dbReference type="Proteomes" id="UP000593567"/>
    </source>
</evidence>
<evidence type="ECO:0000313" key="1">
    <source>
        <dbReference type="EMBL" id="KAF6035591.1"/>
    </source>
</evidence>